<evidence type="ECO:0000256" key="3">
    <source>
        <dbReference type="ARBA" id="ARBA00022692"/>
    </source>
</evidence>
<reference evidence="7" key="1">
    <citation type="submission" date="2022-07" db="EMBL/GenBank/DDBJ databases">
        <title>Gramela sediminis sp. nov., isolated from deep-sea sediment of the Indian Ocean.</title>
        <authorList>
            <person name="Shi H."/>
        </authorList>
    </citation>
    <scope>NUCLEOTIDE SEQUENCE</scope>
    <source>
        <strain evidence="7">GC03-9</strain>
    </source>
</reference>
<evidence type="ECO:0000256" key="2">
    <source>
        <dbReference type="ARBA" id="ARBA00022475"/>
    </source>
</evidence>
<protein>
    <submittedName>
        <fullName evidence="7">Gliding motility-associated ABC transporter permease subunit GldF</fullName>
    </submittedName>
</protein>
<feature type="transmembrane region" description="Helical" evidence="6">
    <location>
        <begin position="165"/>
        <end position="182"/>
    </location>
</feature>
<keyword evidence="2" id="KW-1003">Cell membrane</keyword>
<name>A0A9X2RC58_9FLAO</name>
<comment type="subcellular location">
    <subcellularLocation>
        <location evidence="1">Cell membrane</location>
        <topology evidence="1">Multi-pass membrane protein</topology>
    </subcellularLocation>
</comment>
<accession>A0A9X2RC58</accession>
<gene>
    <name evidence="7" type="primary">gldF</name>
    <name evidence="7" type="ORF">MKO06_12770</name>
</gene>
<dbReference type="InterPro" id="IPR051449">
    <property type="entry name" value="ABC-2_transporter_component"/>
</dbReference>
<comment type="caution">
    <text evidence="7">The sequence shown here is derived from an EMBL/GenBank/DDBJ whole genome shotgun (WGS) entry which is preliminary data.</text>
</comment>
<evidence type="ECO:0000313" key="8">
    <source>
        <dbReference type="Proteomes" id="UP001155280"/>
    </source>
</evidence>
<dbReference type="InterPro" id="IPR019860">
    <property type="entry name" value="Motility-assoc_ABC_perm_GldF"/>
</dbReference>
<dbReference type="GO" id="GO:0005886">
    <property type="term" value="C:plasma membrane"/>
    <property type="evidence" value="ECO:0007669"/>
    <property type="project" value="UniProtKB-SubCell"/>
</dbReference>
<keyword evidence="3 6" id="KW-0812">Transmembrane</keyword>
<dbReference type="PANTHER" id="PTHR30294:SF29">
    <property type="entry name" value="MULTIDRUG ABC TRANSPORTER PERMEASE YBHS-RELATED"/>
    <property type="match status" value="1"/>
</dbReference>
<organism evidence="7 8">
    <name type="scientific">Christiangramia oceanisediminis</name>
    <dbReference type="NCBI Taxonomy" id="2920386"/>
    <lineage>
        <taxon>Bacteria</taxon>
        <taxon>Pseudomonadati</taxon>
        <taxon>Bacteroidota</taxon>
        <taxon>Flavobacteriia</taxon>
        <taxon>Flavobacteriales</taxon>
        <taxon>Flavobacteriaceae</taxon>
        <taxon>Christiangramia</taxon>
    </lineage>
</organism>
<dbReference type="Pfam" id="PF12679">
    <property type="entry name" value="ABC2_membrane_2"/>
    <property type="match status" value="1"/>
</dbReference>
<sequence length="246" mass="27216">MFAILNKEIQSFFSSLTGYLVIGLFLLISGLFLFVFSGGYNILDSGFADLKPFFSLAPWIFLFLIPAISMRSFSEEKRMGTMEILLTKPIRIWQLILGKYLGILLLIGLAILPSLLYIYTISELGRPEGNFDAGATLGSYLGLLFLGGCYAAIGVFASSLSSNQIVAFLLGVFLCFVCYFGFEGISQTGIFGNSTYIVESFGINFHYQSISRGVIDSRDLIYFLSVILLFLKLTEIRLSATKSSRS</sequence>
<keyword evidence="4 6" id="KW-1133">Transmembrane helix</keyword>
<dbReference type="Proteomes" id="UP001155280">
    <property type="component" value="Unassembled WGS sequence"/>
</dbReference>
<evidence type="ECO:0000256" key="4">
    <source>
        <dbReference type="ARBA" id="ARBA00022989"/>
    </source>
</evidence>
<proteinExistence type="predicted"/>
<feature type="transmembrane region" description="Helical" evidence="6">
    <location>
        <begin position="220"/>
        <end position="240"/>
    </location>
</feature>
<feature type="transmembrane region" description="Helical" evidence="6">
    <location>
        <begin position="95"/>
        <end position="119"/>
    </location>
</feature>
<keyword evidence="8" id="KW-1185">Reference proteome</keyword>
<dbReference type="GO" id="GO:0140359">
    <property type="term" value="F:ABC-type transporter activity"/>
    <property type="evidence" value="ECO:0007669"/>
    <property type="project" value="InterPro"/>
</dbReference>
<dbReference type="RefSeq" id="WP_241552458.1">
    <property type="nucleotide sequence ID" value="NZ_JANCNS010000003.1"/>
</dbReference>
<keyword evidence="5 6" id="KW-0472">Membrane</keyword>
<dbReference type="PANTHER" id="PTHR30294">
    <property type="entry name" value="MEMBRANE COMPONENT OF ABC TRANSPORTER YHHJ-RELATED"/>
    <property type="match status" value="1"/>
</dbReference>
<dbReference type="EMBL" id="JANCNS010000003">
    <property type="protein sequence ID" value="MCP9200785.1"/>
    <property type="molecule type" value="Genomic_DNA"/>
</dbReference>
<feature type="transmembrane region" description="Helical" evidence="6">
    <location>
        <begin position="139"/>
        <end position="158"/>
    </location>
</feature>
<feature type="transmembrane region" description="Helical" evidence="6">
    <location>
        <begin position="12"/>
        <end position="36"/>
    </location>
</feature>
<feature type="transmembrane region" description="Helical" evidence="6">
    <location>
        <begin position="56"/>
        <end position="74"/>
    </location>
</feature>
<evidence type="ECO:0000256" key="6">
    <source>
        <dbReference type="SAM" id="Phobius"/>
    </source>
</evidence>
<dbReference type="AlphaFoldDB" id="A0A9X2RC58"/>
<evidence type="ECO:0000256" key="1">
    <source>
        <dbReference type="ARBA" id="ARBA00004651"/>
    </source>
</evidence>
<evidence type="ECO:0000256" key="5">
    <source>
        <dbReference type="ARBA" id="ARBA00023136"/>
    </source>
</evidence>
<evidence type="ECO:0000313" key="7">
    <source>
        <dbReference type="EMBL" id="MCP9200785.1"/>
    </source>
</evidence>
<dbReference type="NCBIfam" id="TIGR03518">
    <property type="entry name" value="ABC_perm_GldF"/>
    <property type="match status" value="1"/>
</dbReference>